<keyword evidence="4" id="KW-0472">Membrane</keyword>
<dbReference type="EMBL" id="JBHTKX010000004">
    <property type="protein sequence ID" value="MFD1130556.1"/>
    <property type="molecule type" value="Genomic_DNA"/>
</dbReference>
<accession>A0ABW3Q585</accession>
<comment type="subcellular location">
    <subcellularLocation>
        <location evidence="1">Membrane</location>
        <topology evidence="1">Multi-pass membrane protein</topology>
    </subcellularLocation>
</comment>
<keyword evidence="2" id="KW-0812">Transmembrane</keyword>
<sequence>MMISKKAPDLDHPYGHGKAEVIGAGIVASDFDTGCIKAALMQPPHQANLLVLGAAAVSLAWK</sequence>
<keyword evidence="6" id="KW-1185">Reference proteome</keyword>
<comment type="caution">
    <text evidence="5">The sequence shown here is derived from an EMBL/GenBank/DDBJ whole genome shotgun (WGS) entry which is preliminary data.</text>
</comment>
<dbReference type="InterPro" id="IPR027469">
    <property type="entry name" value="Cation_efflux_TMD_sf"/>
</dbReference>
<name>A0ABW3Q585_9BACL</name>
<evidence type="ECO:0000313" key="5">
    <source>
        <dbReference type="EMBL" id="MFD1130556.1"/>
    </source>
</evidence>
<evidence type="ECO:0000256" key="1">
    <source>
        <dbReference type="ARBA" id="ARBA00004141"/>
    </source>
</evidence>
<dbReference type="SUPFAM" id="SSF161111">
    <property type="entry name" value="Cation efflux protein transmembrane domain-like"/>
    <property type="match status" value="1"/>
</dbReference>
<organism evidence="5 6">
    <name type="scientific">Paenibacillus provencensis</name>
    <dbReference type="NCBI Taxonomy" id="441151"/>
    <lineage>
        <taxon>Bacteria</taxon>
        <taxon>Bacillati</taxon>
        <taxon>Bacillota</taxon>
        <taxon>Bacilli</taxon>
        <taxon>Bacillales</taxon>
        <taxon>Paenibacillaceae</taxon>
        <taxon>Paenibacillus</taxon>
    </lineage>
</organism>
<proteinExistence type="predicted"/>
<evidence type="ECO:0000256" key="2">
    <source>
        <dbReference type="ARBA" id="ARBA00022692"/>
    </source>
</evidence>
<protein>
    <submittedName>
        <fullName evidence="5">Uncharacterized protein</fullName>
    </submittedName>
</protein>
<dbReference type="Proteomes" id="UP001597169">
    <property type="component" value="Unassembled WGS sequence"/>
</dbReference>
<dbReference type="RefSeq" id="WP_379293785.1">
    <property type="nucleotide sequence ID" value="NZ_JBHTKX010000004.1"/>
</dbReference>
<evidence type="ECO:0000313" key="6">
    <source>
        <dbReference type="Proteomes" id="UP001597169"/>
    </source>
</evidence>
<evidence type="ECO:0000256" key="4">
    <source>
        <dbReference type="ARBA" id="ARBA00023136"/>
    </source>
</evidence>
<reference evidence="6" key="1">
    <citation type="journal article" date="2019" name="Int. J. Syst. Evol. Microbiol.">
        <title>The Global Catalogue of Microorganisms (GCM) 10K type strain sequencing project: providing services to taxonomists for standard genome sequencing and annotation.</title>
        <authorList>
            <consortium name="The Broad Institute Genomics Platform"/>
            <consortium name="The Broad Institute Genome Sequencing Center for Infectious Disease"/>
            <person name="Wu L."/>
            <person name="Ma J."/>
        </authorList>
    </citation>
    <scope>NUCLEOTIDE SEQUENCE [LARGE SCALE GENOMIC DNA]</scope>
    <source>
        <strain evidence="6">CCUG 53519</strain>
    </source>
</reference>
<gene>
    <name evidence="5" type="ORF">ACFQ3J_20635</name>
</gene>
<evidence type="ECO:0000256" key="3">
    <source>
        <dbReference type="ARBA" id="ARBA00022989"/>
    </source>
</evidence>
<keyword evidence="3" id="KW-1133">Transmembrane helix</keyword>